<gene>
    <name evidence="2" type="ORF">JCGZ_23684</name>
</gene>
<organism evidence="2 3">
    <name type="scientific">Jatropha curcas</name>
    <name type="common">Barbados nut</name>
    <dbReference type="NCBI Taxonomy" id="180498"/>
    <lineage>
        <taxon>Eukaryota</taxon>
        <taxon>Viridiplantae</taxon>
        <taxon>Streptophyta</taxon>
        <taxon>Embryophyta</taxon>
        <taxon>Tracheophyta</taxon>
        <taxon>Spermatophyta</taxon>
        <taxon>Magnoliopsida</taxon>
        <taxon>eudicotyledons</taxon>
        <taxon>Gunneridae</taxon>
        <taxon>Pentapetalae</taxon>
        <taxon>rosids</taxon>
        <taxon>fabids</taxon>
        <taxon>Malpighiales</taxon>
        <taxon>Euphorbiaceae</taxon>
        <taxon>Crotonoideae</taxon>
        <taxon>Jatropheae</taxon>
        <taxon>Jatropha</taxon>
    </lineage>
</organism>
<proteinExistence type="predicted"/>
<dbReference type="OrthoDB" id="1750612at2759"/>
<name>A0A067LF96_JATCU</name>
<reference evidence="2 3" key="1">
    <citation type="journal article" date="2014" name="PLoS ONE">
        <title>Global Analysis of Gene Expression Profiles in Physic Nut (Jatropha curcas L.) Seedlings Exposed to Salt Stress.</title>
        <authorList>
            <person name="Zhang L."/>
            <person name="Zhang C."/>
            <person name="Wu P."/>
            <person name="Chen Y."/>
            <person name="Li M."/>
            <person name="Jiang H."/>
            <person name="Wu G."/>
        </authorList>
    </citation>
    <scope>NUCLEOTIDE SEQUENCE [LARGE SCALE GENOMIC DNA]</scope>
    <source>
        <strain evidence="3">cv. GZQX0401</strain>
        <tissue evidence="2">Young leaves</tissue>
    </source>
</reference>
<dbReference type="EMBL" id="KK914288">
    <property type="protein sequence ID" value="KDP42744.1"/>
    <property type="molecule type" value="Genomic_DNA"/>
</dbReference>
<dbReference type="Proteomes" id="UP000027138">
    <property type="component" value="Unassembled WGS sequence"/>
</dbReference>
<feature type="compositionally biased region" description="Pro residues" evidence="1">
    <location>
        <begin position="13"/>
        <end position="36"/>
    </location>
</feature>
<feature type="compositionally biased region" description="Polar residues" evidence="1">
    <location>
        <begin position="233"/>
        <end position="243"/>
    </location>
</feature>
<sequence length="243" mass="27123">MCGPRASASTARLPPPIAIPPFYTPQPRDSSPPAPSPFDTAASSIEARKELHIHPSSVASKAFTRIMKLHSDKEGHTWQTIPAEAKEFYWDEFQAKRMGCEPIPIEVFNYTHTKDHDSETFVDSRVVSINENYHTARERGKKKRKVYRIGSQVAHYYAHSCRASASASTSAQQDFREEEIRMLCTHLDEHERQLANLGKHVMRMSGPQVAFASRDLRVSSDAPTPSIIVPAHDSTTAPTPDTG</sequence>
<evidence type="ECO:0000256" key="1">
    <source>
        <dbReference type="SAM" id="MobiDB-lite"/>
    </source>
</evidence>
<keyword evidence="3" id="KW-1185">Reference proteome</keyword>
<evidence type="ECO:0000313" key="3">
    <source>
        <dbReference type="Proteomes" id="UP000027138"/>
    </source>
</evidence>
<dbReference type="AlphaFoldDB" id="A0A067LF96"/>
<evidence type="ECO:0000313" key="2">
    <source>
        <dbReference type="EMBL" id="KDP42744.1"/>
    </source>
</evidence>
<protein>
    <submittedName>
        <fullName evidence="2">Uncharacterized protein</fullName>
    </submittedName>
</protein>
<feature type="region of interest" description="Disordered" evidence="1">
    <location>
        <begin position="222"/>
        <end position="243"/>
    </location>
</feature>
<accession>A0A067LF96</accession>
<feature type="region of interest" description="Disordered" evidence="1">
    <location>
        <begin position="1"/>
        <end position="43"/>
    </location>
</feature>